<keyword evidence="4" id="KW-0805">Transcription regulation</keyword>
<feature type="compositionally biased region" description="Low complexity" evidence="11">
    <location>
        <begin position="253"/>
        <end position="265"/>
    </location>
</feature>
<evidence type="ECO:0000313" key="13">
    <source>
        <dbReference type="EMBL" id="KAH3696115.1"/>
    </source>
</evidence>
<dbReference type="EMBL" id="JAIWYP010000016">
    <property type="protein sequence ID" value="KAH3696115.1"/>
    <property type="molecule type" value="Genomic_DNA"/>
</dbReference>
<feature type="domain" description="TFIIS N-terminal" evidence="12">
    <location>
        <begin position="1"/>
        <end position="84"/>
    </location>
</feature>
<dbReference type="OrthoDB" id="550309at2759"/>
<dbReference type="Gene3D" id="1.20.930.10">
    <property type="entry name" value="Conserved domain common to transcription factors TFIIS, elongin A, CRSP70"/>
    <property type="match status" value="1"/>
</dbReference>
<keyword evidence="5" id="KW-0010">Activator</keyword>
<dbReference type="SUPFAM" id="SSF47676">
    <property type="entry name" value="Conserved domain common to transcription factors TFIIS, elongin A, CRSP70"/>
    <property type="match status" value="1"/>
</dbReference>
<dbReference type="GO" id="GO:0070847">
    <property type="term" value="C:core mediator complex"/>
    <property type="evidence" value="ECO:0007669"/>
    <property type="project" value="TreeGrafter"/>
</dbReference>
<reference evidence="13" key="1">
    <citation type="journal article" date="2019" name="bioRxiv">
        <title>The Genome of the Zebra Mussel, Dreissena polymorpha: A Resource for Invasive Species Research.</title>
        <authorList>
            <person name="McCartney M.A."/>
            <person name="Auch B."/>
            <person name="Kono T."/>
            <person name="Mallez S."/>
            <person name="Zhang Y."/>
            <person name="Obille A."/>
            <person name="Becker A."/>
            <person name="Abrahante J.E."/>
            <person name="Garbe J."/>
            <person name="Badalamenti J.P."/>
            <person name="Herman A."/>
            <person name="Mangelson H."/>
            <person name="Liachko I."/>
            <person name="Sullivan S."/>
            <person name="Sone E.D."/>
            <person name="Koren S."/>
            <person name="Silverstein K.A.T."/>
            <person name="Beckman K.B."/>
            <person name="Gohl D.M."/>
        </authorList>
    </citation>
    <scope>NUCLEOTIDE SEQUENCE</scope>
    <source>
        <strain evidence="13">Duluth1</strain>
        <tissue evidence="13">Whole animal</tissue>
    </source>
</reference>
<evidence type="ECO:0000256" key="3">
    <source>
        <dbReference type="ARBA" id="ARBA00019686"/>
    </source>
</evidence>
<protein>
    <recommendedName>
        <fullName evidence="3">Mediator of RNA polymerase II transcription subunit 26</fullName>
    </recommendedName>
    <alternativeName>
        <fullName evidence="8">Cofactor required for Sp1 transcriptional activation subunit 7</fullName>
    </alternativeName>
    <alternativeName>
        <fullName evidence="9">Mediator complex subunit 26</fullName>
    </alternativeName>
</protein>
<dbReference type="GO" id="GO:0003712">
    <property type="term" value="F:transcription coregulator activity"/>
    <property type="evidence" value="ECO:0007669"/>
    <property type="project" value="TreeGrafter"/>
</dbReference>
<gene>
    <name evidence="13" type="ORF">DPMN_083578</name>
</gene>
<dbReference type="GO" id="GO:0016592">
    <property type="term" value="C:mediator complex"/>
    <property type="evidence" value="ECO:0007669"/>
    <property type="project" value="InterPro"/>
</dbReference>
<evidence type="ECO:0000259" key="12">
    <source>
        <dbReference type="PROSITE" id="PS51319"/>
    </source>
</evidence>
<dbReference type="PROSITE" id="PS51319">
    <property type="entry name" value="TFIIS_N"/>
    <property type="match status" value="1"/>
</dbReference>
<sequence>MQHTPPQIKERLLEGIDNDNNVVDLSKVLEVISILETYPITRDILEETRIGRLVNDVRRKTTNKVLAKRAKELVRGWQKLVSGGTEASPAVNGDGVKNATNRLQGMIKPQSPAISQLAHSVSVNKLVSPRQNVDSSLSRSHMQYKPSTPSLPNTNNKVSSNHSTKRSNSSPLCGNASAAKKPCISPSVVNSQPTNSRPTTPDSVCSHSSRGSYSSTNNGKLQRPPGTYSKNRALSISSANDDSELQRTRSEVNLQSSNSSQNFNLRASQSTSDLVAKGKSGKNGMVVSDINFNGGEILTPTHSIETKGLKTTIRFNKTSPPVPHHPPVNGVLETPVKRGRGRPPKNKSTDQQISPQNGSVSSAKSLSEKRKAKLEIKTKVESRTDVDSPSLDIFVSRTPKVKSTAEIMQDLQAKNSLSVGKDTARQITDNLFAREPDEKFVSNVPDGAKPRHHKKREAPSSAPVSLQTKQEMVEKFLQTSVPPTGQEDLSPLKYELLRTESPGNASTSFEDSFEGHHNSGQREMTTKPEVSGKPVQNVVSNVISYKNTSDDIVSDETKPKLVTSGPIESSGNKQLTLEEIYSRYPPLDRDHFQLDDDSYEVDEPVEVTDADTERLHSEHWSGVNGYQDHWGEWRDWGQTLTLTSYKGDFLHILPYVVTDD</sequence>
<evidence type="ECO:0000313" key="14">
    <source>
        <dbReference type="Proteomes" id="UP000828390"/>
    </source>
</evidence>
<dbReference type="GO" id="GO:0006357">
    <property type="term" value="P:regulation of transcription by RNA polymerase II"/>
    <property type="evidence" value="ECO:0007669"/>
    <property type="project" value="InterPro"/>
</dbReference>
<feature type="compositionally biased region" description="Polar residues" evidence="11">
    <location>
        <begin position="187"/>
        <end position="220"/>
    </location>
</feature>
<dbReference type="AlphaFoldDB" id="A0A9D4BHU3"/>
<dbReference type="Pfam" id="PF08711">
    <property type="entry name" value="Med26"/>
    <property type="match status" value="1"/>
</dbReference>
<evidence type="ECO:0000256" key="1">
    <source>
        <dbReference type="ARBA" id="ARBA00004123"/>
    </source>
</evidence>
<evidence type="ECO:0000256" key="4">
    <source>
        <dbReference type="ARBA" id="ARBA00023015"/>
    </source>
</evidence>
<dbReference type="InterPro" id="IPR003617">
    <property type="entry name" value="TFIIS/CRSP70_N_sub"/>
</dbReference>
<evidence type="ECO:0000256" key="7">
    <source>
        <dbReference type="ARBA" id="ARBA00023242"/>
    </source>
</evidence>
<organism evidence="13 14">
    <name type="scientific">Dreissena polymorpha</name>
    <name type="common">Zebra mussel</name>
    <name type="synonym">Mytilus polymorpha</name>
    <dbReference type="NCBI Taxonomy" id="45954"/>
    <lineage>
        <taxon>Eukaryota</taxon>
        <taxon>Metazoa</taxon>
        <taxon>Spiralia</taxon>
        <taxon>Lophotrochozoa</taxon>
        <taxon>Mollusca</taxon>
        <taxon>Bivalvia</taxon>
        <taxon>Autobranchia</taxon>
        <taxon>Heteroconchia</taxon>
        <taxon>Euheterodonta</taxon>
        <taxon>Imparidentia</taxon>
        <taxon>Neoheterodontei</taxon>
        <taxon>Myida</taxon>
        <taxon>Dreissenoidea</taxon>
        <taxon>Dreissenidae</taxon>
        <taxon>Dreissena</taxon>
    </lineage>
</organism>
<keyword evidence="6" id="KW-0804">Transcription</keyword>
<feature type="region of interest" description="Disordered" evidence="11">
    <location>
        <begin position="126"/>
        <end position="268"/>
    </location>
</feature>
<keyword evidence="14" id="KW-1185">Reference proteome</keyword>
<dbReference type="Pfam" id="PF15693">
    <property type="entry name" value="Med26_C"/>
    <property type="match status" value="1"/>
</dbReference>
<feature type="compositionally biased region" description="Low complexity" evidence="11">
    <location>
        <begin position="159"/>
        <end position="170"/>
    </location>
</feature>
<feature type="region of interest" description="Disordered" evidence="11">
    <location>
        <begin position="314"/>
        <end position="371"/>
    </location>
</feature>
<comment type="subcellular location">
    <subcellularLocation>
        <location evidence="1 10">Nucleus</location>
    </subcellularLocation>
</comment>
<feature type="region of interest" description="Disordered" evidence="11">
    <location>
        <begin position="440"/>
        <end position="466"/>
    </location>
</feature>
<dbReference type="PANTHER" id="PTHR15201">
    <property type="entry name" value="CRSP70"/>
    <property type="match status" value="1"/>
</dbReference>
<feature type="compositionally biased region" description="Polar residues" evidence="11">
    <location>
        <begin position="349"/>
        <end position="365"/>
    </location>
</feature>
<dbReference type="InterPro" id="IPR042376">
    <property type="entry name" value="MED26"/>
</dbReference>
<evidence type="ECO:0000256" key="11">
    <source>
        <dbReference type="SAM" id="MobiDB-lite"/>
    </source>
</evidence>
<evidence type="ECO:0000256" key="8">
    <source>
        <dbReference type="ARBA" id="ARBA00030125"/>
    </source>
</evidence>
<evidence type="ECO:0000256" key="2">
    <source>
        <dbReference type="ARBA" id="ARBA00009681"/>
    </source>
</evidence>
<evidence type="ECO:0000256" key="5">
    <source>
        <dbReference type="ARBA" id="ARBA00023159"/>
    </source>
</evidence>
<dbReference type="InterPro" id="IPR031416">
    <property type="entry name" value="Med26_C"/>
</dbReference>
<dbReference type="InterPro" id="IPR035441">
    <property type="entry name" value="TFIIS/LEDGF_dom_sf"/>
</dbReference>
<comment type="similarity">
    <text evidence="2">Belongs to the Mediator complex subunit 26 family.</text>
</comment>
<dbReference type="GO" id="GO:0010628">
    <property type="term" value="P:positive regulation of gene expression"/>
    <property type="evidence" value="ECO:0007669"/>
    <property type="project" value="TreeGrafter"/>
</dbReference>
<dbReference type="Proteomes" id="UP000828390">
    <property type="component" value="Unassembled WGS sequence"/>
</dbReference>
<evidence type="ECO:0000256" key="10">
    <source>
        <dbReference type="PROSITE-ProRule" id="PRU00649"/>
    </source>
</evidence>
<reference evidence="13" key="2">
    <citation type="submission" date="2020-11" db="EMBL/GenBank/DDBJ databases">
        <authorList>
            <person name="McCartney M.A."/>
            <person name="Auch B."/>
            <person name="Kono T."/>
            <person name="Mallez S."/>
            <person name="Becker A."/>
            <person name="Gohl D.M."/>
            <person name="Silverstein K.A.T."/>
            <person name="Koren S."/>
            <person name="Bechman K.B."/>
            <person name="Herman A."/>
            <person name="Abrahante J.E."/>
            <person name="Garbe J."/>
        </authorList>
    </citation>
    <scope>NUCLEOTIDE SEQUENCE</scope>
    <source>
        <strain evidence="13">Duluth1</strain>
        <tissue evidence="13">Whole animal</tissue>
    </source>
</reference>
<evidence type="ECO:0000256" key="6">
    <source>
        <dbReference type="ARBA" id="ARBA00023163"/>
    </source>
</evidence>
<evidence type="ECO:0000256" key="9">
    <source>
        <dbReference type="ARBA" id="ARBA00031968"/>
    </source>
</evidence>
<comment type="caution">
    <text evidence="13">The sequence shown here is derived from an EMBL/GenBank/DDBJ whole genome shotgun (WGS) entry which is preliminary data.</text>
</comment>
<dbReference type="InterPro" id="IPR017923">
    <property type="entry name" value="TFIIS_N"/>
</dbReference>
<accession>A0A9D4BHU3</accession>
<name>A0A9D4BHU3_DREPO</name>
<feature type="region of interest" description="Disordered" evidence="11">
    <location>
        <begin position="500"/>
        <end position="532"/>
    </location>
</feature>
<dbReference type="CDD" id="cd00183">
    <property type="entry name" value="TFIIS_I"/>
    <property type="match status" value="1"/>
</dbReference>
<feature type="compositionally biased region" description="Polar residues" evidence="11">
    <location>
        <begin position="126"/>
        <end position="158"/>
    </location>
</feature>
<keyword evidence="7 10" id="KW-0539">Nucleus</keyword>
<feature type="compositionally biased region" description="Polar residues" evidence="11">
    <location>
        <begin position="501"/>
        <end position="510"/>
    </location>
</feature>
<proteinExistence type="inferred from homology"/>
<feature type="compositionally biased region" description="Polar residues" evidence="11">
    <location>
        <begin position="228"/>
        <end position="240"/>
    </location>
</feature>
<dbReference type="PANTHER" id="PTHR15201:SF1">
    <property type="entry name" value="MEDIATOR OF RNA POLYMERASE II TRANSCRIPTION SUBUNIT 26"/>
    <property type="match status" value="1"/>
</dbReference>
<dbReference type="SMART" id="SM00509">
    <property type="entry name" value="TFS2N"/>
    <property type="match status" value="1"/>
</dbReference>